<accession>A0A9N9A5J2</accession>
<proteinExistence type="predicted"/>
<keyword evidence="2" id="KW-1185">Reference proteome</keyword>
<reference evidence="1" key="1">
    <citation type="submission" date="2021-06" db="EMBL/GenBank/DDBJ databases">
        <authorList>
            <person name="Kallberg Y."/>
            <person name="Tangrot J."/>
            <person name="Rosling A."/>
        </authorList>
    </citation>
    <scope>NUCLEOTIDE SEQUENCE</scope>
    <source>
        <strain evidence="1">87-6 pot B 2015</strain>
    </source>
</reference>
<organism evidence="1 2">
    <name type="scientific">Funneliformis mosseae</name>
    <name type="common">Endomycorrhizal fungus</name>
    <name type="synonym">Glomus mosseae</name>
    <dbReference type="NCBI Taxonomy" id="27381"/>
    <lineage>
        <taxon>Eukaryota</taxon>
        <taxon>Fungi</taxon>
        <taxon>Fungi incertae sedis</taxon>
        <taxon>Mucoromycota</taxon>
        <taxon>Glomeromycotina</taxon>
        <taxon>Glomeromycetes</taxon>
        <taxon>Glomerales</taxon>
        <taxon>Glomeraceae</taxon>
        <taxon>Funneliformis</taxon>
    </lineage>
</organism>
<comment type="caution">
    <text evidence="1">The sequence shown here is derived from an EMBL/GenBank/DDBJ whole genome shotgun (WGS) entry which is preliminary data.</text>
</comment>
<name>A0A9N9A5J2_FUNMO</name>
<gene>
    <name evidence="1" type="ORF">FMOSSE_LOCUS4900</name>
</gene>
<dbReference type="EMBL" id="CAJVPP010000871">
    <property type="protein sequence ID" value="CAG8518328.1"/>
    <property type="molecule type" value="Genomic_DNA"/>
</dbReference>
<protein>
    <submittedName>
        <fullName evidence="1">12499_t:CDS:1</fullName>
    </submittedName>
</protein>
<sequence>MRYLNWVDISLSFKVIGCRHQAFKVPITPPTSVVMGHSLNSWDTSHCLEILKNHTTNQGSPFSPTIVVEIDDIKARNSKRTDSKFKKTYLRQIHPLSSEYRKLQADSLLDALLKDGKIRMTTA</sequence>
<dbReference type="Proteomes" id="UP000789375">
    <property type="component" value="Unassembled WGS sequence"/>
</dbReference>
<evidence type="ECO:0000313" key="2">
    <source>
        <dbReference type="Proteomes" id="UP000789375"/>
    </source>
</evidence>
<dbReference type="AlphaFoldDB" id="A0A9N9A5J2"/>
<evidence type="ECO:0000313" key="1">
    <source>
        <dbReference type="EMBL" id="CAG8518328.1"/>
    </source>
</evidence>